<accession>A0ABT0ZPW3</accession>
<evidence type="ECO:0000256" key="4">
    <source>
        <dbReference type="ARBA" id="ARBA00022832"/>
    </source>
</evidence>
<dbReference type="NCBIfam" id="TIGR00531">
    <property type="entry name" value="BCCP"/>
    <property type="match status" value="1"/>
</dbReference>
<feature type="domain" description="Lipoyl-binding" evidence="10">
    <location>
        <begin position="84"/>
        <end position="160"/>
    </location>
</feature>
<dbReference type="CDD" id="cd06850">
    <property type="entry name" value="biotinyl_domain"/>
    <property type="match status" value="1"/>
</dbReference>
<evidence type="ECO:0000256" key="8">
    <source>
        <dbReference type="RuleBase" id="RU364072"/>
    </source>
</evidence>
<dbReference type="InterPro" id="IPR001882">
    <property type="entry name" value="Biotin_BS"/>
</dbReference>
<protein>
    <recommendedName>
        <fullName evidence="2 8">Biotin carboxyl carrier protein of acetyl-CoA carboxylase</fullName>
    </recommendedName>
</protein>
<evidence type="ECO:0000256" key="1">
    <source>
        <dbReference type="ARBA" id="ARBA00005194"/>
    </source>
</evidence>
<evidence type="ECO:0000256" key="5">
    <source>
        <dbReference type="ARBA" id="ARBA00023098"/>
    </source>
</evidence>
<sequence length="162" mass="16844">MNLNVKEIRELMADLEQSSLRDIAIQDGDFSLHLSKNEQVQAPAAPAASASVAPAAPAAATPAPAASAAAESAAPAAPAAPAAGKEIKSPMVGTVYLKPKPDQPDFKAVGDHVEKGETVAIIEAMKLMTEIKADVTGTIAEILVENEEVVDFDKPLYRVTTD</sequence>
<dbReference type="InterPro" id="IPR000089">
    <property type="entry name" value="Biotin_lipoyl"/>
</dbReference>
<comment type="caution">
    <text evidence="11">The sequence shown here is derived from an EMBL/GenBank/DDBJ whole genome shotgun (WGS) entry which is preliminary data.</text>
</comment>
<dbReference type="RefSeq" id="WP_252442792.1">
    <property type="nucleotide sequence ID" value="NZ_JAMWYK010000002.1"/>
</dbReference>
<dbReference type="PROSITE" id="PS50968">
    <property type="entry name" value="BIOTINYL_LIPOYL"/>
    <property type="match status" value="1"/>
</dbReference>
<dbReference type="EMBL" id="JAMWYK010000002">
    <property type="protein sequence ID" value="MCO0832021.1"/>
    <property type="molecule type" value="Genomic_DNA"/>
</dbReference>
<dbReference type="Gene3D" id="2.40.50.100">
    <property type="match status" value="1"/>
</dbReference>
<evidence type="ECO:0000256" key="9">
    <source>
        <dbReference type="SAM" id="MobiDB-lite"/>
    </source>
</evidence>
<dbReference type="InterPro" id="IPR001249">
    <property type="entry name" value="AcCoA_biotinCC"/>
</dbReference>
<dbReference type="SUPFAM" id="SSF51230">
    <property type="entry name" value="Single hybrid motif"/>
    <property type="match status" value="1"/>
</dbReference>
<evidence type="ECO:0000259" key="10">
    <source>
        <dbReference type="PROSITE" id="PS50968"/>
    </source>
</evidence>
<keyword evidence="11" id="KW-0436">Ligase</keyword>
<keyword evidence="6 8" id="KW-0275">Fatty acid biosynthesis</keyword>
<dbReference type="PRINTS" id="PR01071">
    <property type="entry name" value="ACOABIOTINCC"/>
</dbReference>
<dbReference type="PROSITE" id="PS00188">
    <property type="entry name" value="BIOTIN"/>
    <property type="match status" value="1"/>
</dbReference>
<dbReference type="Pfam" id="PF00364">
    <property type="entry name" value="Biotin_lipoyl"/>
    <property type="match status" value="1"/>
</dbReference>
<comment type="pathway">
    <text evidence="1 8">Lipid metabolism; fatty acid biosynthesis.</text>
</comment>
<evidence type="ECO:0000256" key="3">
    <source>
        <dbReference type="ARBA" id="ARBA00022516"/>
    </source>
</evidence>
<dbReference type="Proteomes" id="UP001523234">
    <property type="component" value="Unassembled WGS sequence"/>
</dbReference>
<evidence type="ECO:0000256" key="6">
    <source>
        <dbReference type="ARBA" id="ARBA00023160"/>
    </source>
</evidence>
<organism evidence="11 12">
    <name type="scientific">Fructobacillus apis</name>
    <dbReference type="NCBI Taxonomy" id="2935017"/>
    <lineage>
        <taxon>Bacteria</taxon>
        <taxon>Bacillati</taxon>
        <taxon>Bacillota</taxon>
        <taxon>Bacilli</taxon>
        <taxon>Lactobacillales</taxon>
        <taxon>Lactobacillaceae</taxon>
        <taxon>Fructobacillus</taxon>
    </lineage>
</organism>
<comment type="function">
    <text evidence="8">This protein is a component of the acetyl coenzyme A carboxylase complex; first, biotin carboxylase catalyzes the carboxylation of the carrier protein and then the transcarboxylase transfers the carboxyl group to form malonyl-CoA.</text>
</comment>
<dbReference type="InterPro" id="IPR011053">
    <property type="entry name" value="Single_hybrid_motif"/>
</dbReference>
<dbReference type="InterPro" id="IPR050709">
    <property type="entry name" value="Biotin_Carboxyl_Carrier/Decarb"/>
</dbReference>
<name>A0ABT0ZPW3_9LACO</name>
<keyword evidence="5 8" id="KW-0443">Lipid metabolism</keyword>
<dbReference type="GO" id="GO:0003989">
    <property type="term" value="F:acetyl-CoA carboxylase activity"/>
    <property type="evidence" value="ECO:0007669"/>
    <property type="project" value="UniProtKB-EC"/>
</dbReference>
<keyword evidence="7 8" id="KW-0092">Biotin</keyword>
<feature type="compositionally biased region" description="Low complexity" evidence="9">
    <location>
        <begin position="52"/>
        <end position="83"/>
    </location>
</feature>
<evidence type="ECO:0000256" key="7">
    <source>
        <dbReference type="ARBA" id="ARBA00023267"/>
    </source>
</evidence>
<keyword evidence="4 8" id="KW-0276">Fatty acid metabolism</keyword>
<keyword evidence="12" id="KW-1185">Reference proteome</keyword>
<evidence type="ECO:0000313" key="12">
    <source>
        <dbReference type="Proteomes" id="UP001523234"/>
    </source>
</evidence>
<proteinExistence type="predicted"/>
<reference evidence="11 12" key="1">
    <citation type="submission" date="2022-06" db="EMBL/GenBank/DDBJ databases">
        <title>Fructobacillus taiwanensis sp. nov., isolated from the honeybee.</title>
        <authorList>
            <person name="Chen Y.-S."/>
            <person name="Wang L.-T."/>
            <person name="Lee Y.-S."/>
            <person name="Chang Y.-C."/>
            <person name="Wu H.-C."/>
            <person name="Liao C.-Y."/>
            <person name="Chen W.-H."/>
            <person name="Deng J.-N."/>
            <person name="Wang Y.-H."/>
        </authorList>
    </citation>
    <scope>NUCLEOTIDE SEQUENCE [LARGE SCALE GENOMIC DNA]</scope>
    <source>
        <strain evidence="11 12">W13</strain>
    </source>
</reference>
<keyword evidence="3 8" id="KW-0444">Lipid biosynthesis</keyword>
<feature type="region of interest" description="Disordered" evidence="9">
    <location>
        <begin position="52"/>
        <end position="84"/>
    </location>
</feature>
<dbReference type="PANTHER" id="PTHR45266">
    <property type="entry name" value="OXALOACETATE DECARBOXYLASE ALPHA CHAIN"/>
    <property type="match status" value="1"/>
</dbReference>
<evidence type="ECO:0000256" key="2">
    <source>
        <dbReference type="ARBA" id="ARBA00017562"/>
    </source>
</evidence>
<dbReference type="PANTHER" id="PTHR45266:SF3">
    <property type="entry name" value="OXALOACETATE DECARBOXYLASE ALPHA CHAIN"/>
    <property type="match status" value="1"/>
</dbReference>
<evidence type="ECO:0000313" key="11">
    <source>
        <dbReference type="EMBL" id="MCO0832021.1"/>
    </source>
</evidence>
<gene>
    <name evidence="11" type="primary">accB</name>
    <name evidence="11" type="ORF">NFX39_02795</name>
</gene>